<evidence type="ECO:0000313" key="5">
    <source>
        <dbReference type="Proteomes" id="UP000315677"/>
    </source>
</evidence>
<dbReference type="SUPFAM" id="SSF52402">
    <property type="entry name" value="Adenine nucleotide alpha hydrolases-like"/>
    <property type="match status" value="1"/>
</dbReference>
<dbReference type="Pfam" id="PF00582">
    <property type="entry name" value="Usp"/>
    <property type="match status" value="1"/>
</dbReference>
<comment type="similarity">
    <text evidence="1">Belongs to the universal stress protein A family.</text>
</comment>
<evidence type="ECO:0000259" key="3">
    <source>
        <dbReference type="Pfam" id="PF00582"/>
    </source>
</evidence>
<dbReference type="Proteomes" id="UP000315677">
    <property type="component" value="Unassembled WGS sequence"/>
</dbReference>
<name>A0A543DIW0_9PSEU</name>
<evidence type="ECO:0000256" key="1">
    <source>
        <dbReference type="ARBA" id="ARBA00008791"/>
    </source>
</evidence>
<proteinExistence type="inferred from homology"/>
<gene>
    <name evidence="4" type="ORF">FB558_5029</name>
</gene>
<accession>A0A543DIW0</accession>
<dbReference type="PANTHER" id="PTHR46553:SF3">
    <property type="entry name" value="ADENINE NUCLEOTIDE ALPHA HYDROLASES-LIKE SUPERFAMILY PROTEIN"/>
    <property type="match status" value="1"/>
</dbReference>
<reference evidence="4 5" key="1">
    <citation type="submission" date="2019-06" db="EMBL/GenBank/DDBJ databases">
        <title>Sequencing the genomes of 1000 actinobacteria strains.</title>
        <authorList>
            <person name="Klenk H.-P."/>
        </authorList>
    </citation>
    <scope>NUCLEOTIDE SEQUENCE [LARGE SCALE GENOMIC DNA]</scope>
    <source>
        <strain evidence="4 5">DSM 45301</strain>
    </source>
</reference>
<keyword evidence="5" id="KW-1185">Reference proteome</keyword>
<organism evidence="4 5">
    <name type="scientific">Pseudonocardia kunmingensis</name>
    <dbReference type="NCBI Taxonomy" id="630975"/>
    <lineage>
        <taxon>Bacteria</taxon>
        <taxon>Bacillati</taxon>
        <taxon>Actinomycetota</taxon>
        <taxon>Actinomycetes</taxon>
        <taxon>Pseudonocardiales</taxon>
        <taxon>Pseudonocardiaceae</taxon>
        <taxon>Pseudonocardia</taxon>
    </lineage>
</organism>
<feature type="domain" description="UspA" evidence="3">
    <location>
        <begin position="52"/>
        <end position="195"/>
    </location>
</feature>
<dbReference type="EMBL" id="VFPA01000003">
    <property type="protein sequence ID" value="TQM09277.1"/>
    <property type="molecule type" value="Genomic_DNA"/>
</dbReference>
<dbReference type="PANTHER" id="PTHR46553">
    <property type="entry name" value="ADENINE NUCLEOTIDE ALPHA HYDROLASES-LIKE SUPERFAMILY PROTEIN"/>
    <property type="match status" value="1"/>
</dbReference>
<dbReference type="PRINTS" id="PR01438">
    <property type="entry name" value="UNVRSLSTRESS"/>
</dbReference>
<dbReference type="Gene3D" id="3.40.50.12370">
    <property type="match status" value="1"/>
</dbReference>
<comment type="caution">
    <text evidence="4">The sequence shown here is derived from an EMBL/GenBank/DDBJ whole genome shotgun (WGS) entry which is preliminary data.</text>
</comment>
<dbReference type="InterPro" id="IPR006016">
    <property type="entry name" value="UspA"/>
</dbReference>
<evidence type="ECO:0000313" key="4">
    <source>
        <dbReference type="EMBL" id="TQM09277.1"/>
    </source>
</evidence>
<evidence type="ECO:0000256" key="2">
    <source>
        <dbReference type="SAM" id="MobiDB-lite"/>
    </source>
</evidence>
<dbReference type="CDD" id="cd00293">
    <property type="entry name" value="USP-like"/>
    <property type="match status" value="1"/>
</dbReference>
<feature type="region of interest" description="Disordered" evidence="2">
    <location>
        <begin position="1"/>
        <end position="51"/>
    </location>
</feature>
<protein>
    <submittedName>
        <fullName evidence="4">Nucleotide-binding universal stress UspA family protein</fullName>
    </submittedName>
</protein>
<dbReference type="AlphaFoldDB" id="A0A543DIW0"/>
<dbReference type="InterPro" id="IPR006015">
    <property type="entry name" value="Universal_stress_UspA"/>
</dbReference>
<sequence>MHRRRSGYAREGAPARGPDRGGSRVTVTRGQADDATPYGDAGRGDQGGGRRERVVVGVDGTAAGVTALRWAVDYARGRGARVLAVAVSEPTPVVGSGAEIAGGLAAQSMLDDEQFTAAAEAWLTEAITAVPAAERQSVERRVTRGDAVTVLLEEAGEADLLVLGNHGHGVIGGALTGSVAQRCVHHVTCPLVLVPAPRDETA</sequence>